<accession>A0ABM8EJN5</accession>
<protein>
    <submittedName>
        <fullName evidence="1">Uncharacterized protein</fullName>
    </submittedName>
</protein>
<sequence>MPITSRAINVRGAAGGDDLSVSISVIGLFMLDKRSRRGGVWRSGSFGGQGGAVRER</sequence>
<organism evidence="1 2">
    <name type="scientific">Geotalea uraniireducens</name>
    <dbReference type="NCBI Taxonomy" id="351604"/>
    <lineage>
        <taxon>Bacteria</taxon>
        <taxon>Pseudomonadati</taxon>
        <taxon>Thermodesulfobacteriota</taxon>
        <taxon>Desulfuromonadia</taxon>
        <taxon>Geobacterales</taxon>
        <taxon>Geobacteraceae</taxon>
        <taxon>Geotalea</taxon>
    </lineage>
</organism>
<gene>
    <name evidence="1" type="ORF">GURASL_11450</name>
</gene>
<evidence type="ECO:0000313" key="2">
    <source>
        <dbReference type="Proteomes" id="UP001317705"/>
    </source>
</evidence>
<proteinExistence type="predicted"/>
<evidence type="ECO:0000313" key="1">
    <source>
        <dbReference type="EMBL" id="BDV42222.1"/>
    </source>
</evidence>
<dbReference type="EMBL" id="AP027151">
    <property type="protein sequence ID" value="BDV42222.1"/>
    <property type="molecule type" value="Genomic_DNA"/>
</dbReference>
<keyword evidence="2" id="KW-1185">Reference proteome</keyword>
<reference evidence="1 2" key="1">
    <citation type="submission" date="2022-12" db="EMBL/GenBank/DDBJ databases">
        <title>Polyphasic characterization of Geotalea uranireducens NIT-SL11 newly isolated from a complex of sewage sludge and microbially reduced graphene oxide.</title>
        <authorList>
            <person name="Xie L."/>
            <person name="Yoshida N."/>
            <person name="Meng L."/>
        </authorList>
    </citation>
    <scope>NUCLEOTIDE SEQUENCE [LARGE SCALE GENOMIC DNA]</scope>
    <source>
        <strain evidence="1 2">NIT-SL11</strain>
    </source>
</reference>
<name>A0ABM8EJN5_9BACT</name>
<dbReference type="Proteomes" id="UP001317705">
    <property type="component" value="Chromosome"/>
</dbReference>